<evidence type="ECO:0000313" key="2">
    <source>
        <dbReference type="EMBL" id="SEL08658.1"/>
    </source>
</evidence>
<keyword evidence="3" id="KW-1185">Reference proteome</keyword>
<dbReference type="AlphaFoldDB" id="A0A1H7MCL2"/>
<dbReference type="SUPFAM" id="SSF111038">
    <property type="entry name" value="YjbQ-like"/>
    <property type="match status" value="1"/>
</dbReference>
<dbReference type="STRING" id="1396821.SAMN05444515_10938"/>
<evidence type="ECO:0000256" key="1">
    <source>
        <dbReference type="ARBA" id="ARBA00005534"/>
    </source>
</evidence>
<dbReference type="OrthoDB" id="9801725at2"/>
<dbReference type="Gene3D" id="2.60.120.460">
    <property type="entry name" value="YjbQ-like"/>
    <property type="match status" value="1"/>
</dbReference>
<dbReference type="InterPro" id="IPR035917">
    <property type="entry name" value="YjbQ-like_sf"/>
</dbReference>
<name>A0A1H7MCL2_9GAMM</name>
<dbReference type="PANTHER" id="PTHR30615">
    <property type="entry name" value="UNCHARACTERIZED PROTEIN YJBQ-RELATED"/>
    <property type="match status" value="1"/>
</dbReference>
<dbReference type="NCBIfam" id="TIGR00149">
    <property type="entry name" value="TIGR00149_YjbQ"/>
    <property type="match status" value="1"/>
</dbReference>
<reference evidence="3" key="1">
    <citation type="submission" date="2016-10" db="EMBL/GenBank/DDBJ databases">
        <authorList>
            <person name="Varghese N."/>
            <person name="Submissions S."/>
        </authorList>
    </citation>
    <scope>NUCLEOTIDE SEQUENCE [LARGE SCALE GENOMIC DNA]</scope>
    <source>
        <strain evidence="3">DSM 241</strain>
    </source>
</reference>
<comment type="similarity">
    <text evidence="1">Belongs to the UPF0047 family.</text>
</comment>
<accession>A0A1H7MCL2</accession>
<dbReference type="EMBL" id="FOAA01000009">
    <property type="protein sequence ID" value="SEL08658.1"/>
    <property type="molecule type" value="Genomic_DNA"/>
</dbReference>
<dbReference type="Proteomes" id="UP000199256">
    <property type="component" value="Unassembled WGS sequence"/>
</dbReference>
<dbReference type="PANTHER" id="PTHR30615:SF8">
    <property type="entry name" value="UPF0047 PROTEIN C4A8.02C"/>
    <property type="match status" value="1"/>
</dbReference>
<sequence>MKIRHHELPLATEAPIQIVDVTQPVRDLFADSGIRDGIVTLISRHTTAYVNLNEQEPMLQQDMLTHLKRLVPRDGDYLHNENPVDGRDNAHAHLMGLFMNASETIPIVNGELRLGSWQSIFFIELDGPRAERRLSVHFMGTE</sequence>
<dbReference type="InterPro" id="IPR001602">
    <property type="entry name" value="UPF0047_YjbQ-like"/>
</dbReference>
<dbReference type="Pfam" id="PF01894">
    <property type="entry name" value="YjbQ"/>
    <property type="match status" value="1"/>
</dbReference>
<evidence type="ECO:0000313" key="3">
    <source>
        <dbReference type="Proteomes" id="UP000199256"/>
    </source>
</evidence>
<gene>
    <name evidence="2" type="ORF">SAMN05444515_10938</name>
</gene>
<organism evidence="2 3">
    <name type="scientific">Ectothiorhodospira marina</name>
    <dbReference type="NCBI Taxonomy" id="1396821"/>
    <lineage>
        <taxon>Bacteria</taxon>
        <taxon>Pseudomonadati</taxon>
        <taxon>Pseudomonadota</taxon>
        <taxon>Gammaproteobacteria</taxon>
        <taxon>Chromatiales</taxon>
        <taxon>Ectothiorhodospiraceae</taxon>
        <taxon>Ectothiorhodospira</taxon>
    </lineage>
</organism>
<proteinExistence type="inferred from homology"/>
<dbReference type="RefSeq" id="WP_090253580.1">
    <property type="nucleotide sequence ID" value="NZ_FOAA01000009.1"/>
</dbReference>
<dbReference type="PIRSF" id="PIRSF004681">
    <property type="entry name" value="UCP004681"/>
    <property type="match status" value="1"/>
</dbReference>
<protein>
    <submittedName>
        <fullName evidence="2">Secondary thiamine-phosphate synthase enzyme</fullName>
    </submittedName>
</protein>